<dbReference type="NCBIfam" id="NF040878">
    <property type="entry name" value="SE1561_fam"/>
    <property type="match status" value="1"/>
</dbReference>
<dbReference type="EMBL" id="JWIR02000030">
    <property type="protein sequence ID" value="KKB40359.1"/>
    <property type="molecule type" value="Genomic_DNA"/>
</dbReference>
<dbReference type="OrthoDB" id="2990422at2"/>
<dbReference type="Proteomes" id="UP000031563">
    <property type="component" value="Unassembled WGS sequence"/>
</dbReference>
<protein>
    <submittedName>
        <fullName evidence="2">Uncharacterized protein</fullName>
    </submittedName>
</protein>
<comment type="caution">
    <text evidence="2">The sequence shown here is derived from an EMBL/GenBank/DDBJ whole genome shotgun (WGS) entry which is preliminary data.</text>
</comment>
<name>A0A0F5HKA2_BACTR</name>
<reference evidence="2" key="1">
    <citation type="submission" date="2015-02" db="EMBL/GenBank/DDBJ databases">
        <title>Genome Assembly of Bacillaceae bacterium MTCC 8252.</title>
        <authorList>
            <person name="Verma A."/>
            <person name="Khatri I."/>
            <person name="Mual P."/>
            <person name="Subramanian S."/>
            <person name="Krishnamurthi S."/>
        </authorList>
    </citation>
    <scope>NUCLEOTIDE SEQUENCE [LARGE SCALE GENOMIC DNA]</scope>
    <source>
        <strain evidence="2">MTCC 8252</strain>
    </source>
</reference>
<feature type="coiled-coil region" evidence="1">
    <location>
        <begin position="57"/>
        <end position="84"/>
    </location>
</feature>
<evidence type="ECO:0000256" key="1">
    <source>
        <dbReference type="SAM" id="Coils"/>
    </source>
</evidence>
<dbReference type="InterPro" id="IPR047670">
    <property type="entry name" value="YfjT-like"/>
</dbReference>
<organism evidence="2 3">
    <name type="scientific">Bacillus thermotolerans</name>
    <name type="common">Quasibacillus thermotolerans</name>
    <dbReference type="NCBI Taxonomy" id="1221996"/>
    <lineage>
        <taxon>Bacteria</taxon>
        <taxon>Bacillati</taxon>
        <taxon>Bacillota</taxon>
        <taxon>Bacilli</taxon>
        <taxon>Bacillales</taxon>
        <taxon>Bacillaceae</taxon>
        <taxon>Bacillus</taxon>
    </lineage>
</organism>
<sequence length="84" mass="10214">MKNINPLGWKELYQHEKQMTGVHKKIMKAITDKNEQVHYLKERLNIFVEVLDAIDPEQTELEDVDRLLQMIEDIEEKYKQFQKR</sequence>
<keyword evidence="1" id="KW-0175">Coiled coil</keyword>
<accession>A0A0F5I3V4</accession>
<dbReference type="STRING" id="1221996.QY95_01742"/>
<gene>
    <name evidence="2" type="ORF">QY95_01742</name>
</gene>
<proteinExistence type="predicted"/>
<evidence type="ECO:0000313" key="3">
    <source>
        <dbReference type="Proteomes" id="UP000031563"/>
    </source>
</evidence>
<evidence type="ECO:0000313" key="2">
    <source>
        <dbReference type="EMBL" id="KKB40359.1"/>
    </source>
</evidence>
<accession>A0A0F5HKA2</accession>
<dbReference type="AlphaFoldDB" id="A0A0F5HKA2"/>
<keyword evidence="3" id="KW-1185">Reference proteome</keyword>